<accession>A0A157RTJ2</accession>
<keyword evidence="2" id="KW-1185">Reference proteome</keyword>
<evidence type="ECO:0000313" key="1">
    <source>
        <dbReference type="EMBL" id="SAI68689.1"/>
    </source>
</evidence>
<dbReference type="EMBL" id="LT546645">
    <property type="protein sequence ID" value="SAI68689.1"/>
    <property type="molecule type" value="Genomic_DNA"/>
</dbReference>
<name>A0A157RTJ2_9BORD</name>
<dbReference type="KEGG" id="btrm:SAMEA390648701422"/>
<gene>
    <name evidence="1" type="ORF">SAMEA3906487_01422</name>
</gene>
<dbReference type="RefSeq" id="WP_025514075.1">
    <property type="nucleotide sequence ID" value="NZ_CP016340.1"/>
</dbReference>
<reference evidence="1 2" key="1">
    <citation type="submission" date="2016-04" db="EMBL/GenBank/DDBJ databases">
        <authorList>
            <consortium name="Pathogen Informatics"/>
        </authorList>
    </citation>
    <scope>NUCLEOTIDE SEQUENCE [LARGE SCALE GENOMIC DNA]</scope>
    <source>
        <strain evidence="1 2">H044680328</strain>
    </source>
</reference>
<dbReference type="PATRIC" id="fig|123899.6.peg.1402"/>
<organism evidence="1 2">
    <name type="scientific">Bordetella trematum</name>
    <dbReference type="NCBI Taxonomy" id="123899"/>
    <lineage>
        <taxon>Bacteria</taxon>
        <taxon>Pseudomonadati</taxon>
        <taxon>Pseudomonadota</taxon>
        <taxon>Betaproteobacteria</taxon>
        <taxon>Burkholderiales</taxon>
        <taxon>Alcaligenaceae</taxon>
        <taxon>Bordetella</taxon>
    </lineage>
</organism>
<evidence type="ECO:0000313" key="2">
    <source>
        <dbReference type="Proteomes" id="UP000076825"/>
    </source>
</evidence>
<sequence length="137" mass="15712">MNPVHFQYHDLSQFPLVFARHAQAPQGCAEQWIREMEMLTASEVPYVLVVMNLDAEIDHEDRKQMVRWQTDNMPRLRQKCRGFVAVQPDPQALIRVSQQAEKMSRAFEVPFVVAPDEPGAREAALRLLRGVALGTTR</sequence>
<dbReference type="OrthoDB" id="8941979at2"/>
<proteinExistence type="predicted"/>
<dbReference type="AlphaFoldDB" id="A0A157RTJ2"/>
<dbReference type="GeneID" id="56591288"/>
<dbReference type="eggNOG" id="ENOG5033BBW">
    <property type="taxonomic scope" value="Bacteria"/>
</dbReference>
<dbReference type="STRING" id="123899.SAMEA3906487_01422"/>
<protein>
    <submittedName>
        <fullName evidence="1">Uncharacterized protein</fullName>
    </submittedName>
</protein>
<dbReference type="Proteomes" id="UP000076825">
    <property type="component" value="Chromosome 1"/>
</dbReference>